<dbReference type="Proteomes" id="UP000034160">
    <property type="component" value="Unassembled WGS sequence"/>
</dbReference>
<dbReference type="GO" id="GO:0032259">
    <property type="term" value="P:methylation"/>
    <property type="evidence" value="ECO:0007669"/>
    <property type="project" value="UniProtKB-KW"/>
</dbReference>
<dbReference type="GO" id="GO:0008168">
    <property type="term" value="F:methyltransferase activity"/>
    <property type="evidence" value="ECO:0007669"/>
    <property type="project" value="UniProtKB-KW"/>
</dbReference>
<evidence type="ECO:0000313" key="3">
    <source>
        <dbReference type="Proteomes" id="UP000034160"/>
    </source>
</evidence>
<dbReference type="Gene3D" id="3.40.50.150">
    <property type="entry name" value="Vaccinia Virus protein VP39"/>
    <property type="match status" value="1"/>
</dbReference>
<dbReference type="AlphaFoldDB" id="A0A0G0Y5Q2"/>
<keyword evidence="2" id="KW-0489">Methyltransferase</keyword>
<dbReference type="NCBIfam" id="TIGR01444">
    <property type="entry name" value="fkbM_fam"/>
    <property type="match status" value="1"/>
</dbReference>
<keyword evidence="2" id="KW-0808">Transferase</keyword>
<name>A0A0G0Y5Q2_9BACT</name>
<proteinExistence type="predicted"/>
<sequence>MIEAVAGKFGRVWERPDRLRIAALSRLAMLTGVDIETNIRLISGQIMRILLPDVVSVNLAYDGVFEPEVAAMMEWGLPYGGTFFDVGAHFGACSLKAVSLGALQVVAFEPAPKNLRMLRKNCSQLDGVIIIDKAVSDKSGTKLKMQIFGTRHCASNTLANPRLPERIAKTSSRGVIAVETVTIDDFCCKQQIAPGLIKMDVENHTRQVLEGAGQTLEKYHPPVIVETGGWGSVVRDDLKVLIDLGYGIWRWTNSGFVRDLPDSDDERNVLAAYAASPV</sequence>
<gene>
    <name evidence="2" type="ORF">UU93_C0011G0003</name>
</gene>
<dbReference type="Pfam" id="PF05050">
    <property type="entry name" value="Methyltransf_21"/>
    <property type="match status" value="1"/>
</dbReference>
<accession>A0A0G0Y5Q2</accession>
<dbReference type="PANTHER" id="PTHR34203">
    <property type="entry name" value="METHYLTRANSFERASE, FKBM FAMILY PROTEIN"/>
    <property type="match status" value="1"/>
</dbReference>
<dbReference type="InterPro" id="IPR052514">
    <property type="entry name" value="SAM-dependent_MTase"/>
</dbReference>
<feature type="domain" description="Methyltransferase FkbM" evidence="1">
    <location>
        <begin position="85"/>
        <end position="228"/>
    </location>
</feature>
<dbReference type="EMBL" id="LCCN01000011">
    <property type="protein sequence ID" value="KKS32042.1"/>
    <property type="molecule type" value="Genomic_DNA"/>
</dbReference>
<evidence type="ECO:0000259" key="1">
    <source>
        <dbReference type="Pfam" id="PF05050"/>
    </source>
</evidence>
<dbReference type="SUPFAM" id="SSF53335">
    <property type="entry name" value="S-adenosyl-L-methionine-dependent methyltransferases"/>
    <property type="match status" value="1"/>
</dbReference>
<dbReference type="InterPro" id="IPR006342">
    <property type="entry name" value="FkbM_mtfrase"/>
</dbReference>
<dbReference type="InterPro" id="IPR029063">
    <property type="entry name" value="SAM-dependent_MTases_sf"/>
</dbReference>
<comment type="caution">
    <text evidence="2">The sequence shown here is derived from an EMBL/GenBank/DDBJ whole genome shotgun (WGS) entry which is preliminary data.</text>
</comment>
<dbReference type="STRING" id="1618356.UU93_C0011G0003"/>
<reference evidence="2 3" key="1">
    <citation type="journal article" date="2015" name="Nature">
        <title>rRNA introns, odd ribosomes, and small enigmatic genomes across a large radiation of phyla.</title>
        <authorList>
            <person name="Brown C.T."/>
            <person name="Hug L.A."/>
            <person name="Thomas B.C."/>
            <person name="Sharon I."/>
            <person name="Castelle C.J."/>
            <person name="Singh A."/>
            <person name="Wilkins M.J."/>
            <person name="Williams K.H."/>
            <person name="Banfield J.F."/>
        </authorList>
    </citation>
    <scope>NUCLEOTIDE SEQUENCE [LARGE SCALE GENOMIC DNA]</scope>
</reference>
<evidence type="ECO:0000313" key="2">
    <source>
        <dbReference type="EMBL" id="KKS32042.1"/>
    </source>
</evidence>
<organism evidence="2 3">
    <name type="scientific">Candidatus Amesbacteria bacterium GW2011_GWA2_42_12</name>
    <dbReference type="NCBI Taxonomy" id="1618356"/>
    <lineage>
        <taxon>Bacteria</taxon>
        <taxon>Candidatus Amesiibacteriota</taxon>
    </lineage>
</organism>
<protein>
    <submittedName>
        <fullName evidence="2">Methyltransferase FkbM family protein</fullName>
    </submittedName>
</protein>
<dbReference type="PANTHER" id="PTHR34203:SF15">
    <property type="entry name" value="SLL1173 PROTEIN"/>
    <property type="match status" value="1"/>
</dbReference>